<sequence length="69" mass="7407">MRARRLRRRCRCWNPEGHTTEPGTCVPYCDIEGAIGPTCKAACVPCSATERGLCVSGCSGEDCHVGAFC</sequence>
<dbReference type="EMBL" id="JMCC02000099">
    <property type="protein sequence ID" value="KIG13375.1"/>
    <property type="molecule type" value="Genomic_DNA"/>
</dbReference>
<dbReference type="AlphaFoldDB" id="A0A0C2CUW7"/>
<gene>
    <name evidence="1" type="ORF">DB30_08142</name>
</gene>
<dbReference type="RefSeq" id="WP_146661395.1">
    <property type="nucleotide sequence ID" value="NZ_JMCC02000099.1"/>
</dbReference>
<dbReference type="Proteomes" id="UP000031599">
    <property type="component" value="Unassembled WGS sequence"/>
</dbReference>
<organism evidence="1 2">
    <name type="scientific">Enhygromyxa salina</name>
    <dbReference type="NCBI Taxonomy" id="215803"/>
    <lineage>
        <taxon>Bacteria</taxon>
        <taxon>Pseudomonadati</taxon>
        <taxon>Myxococcota</taxon>
        <taxon>Polyangia</taxon>
        <taxon>Nannocystales</taxon>
        <taxon>Nannocystaceae</taxon>
        <taxon>Enhygromyxa</taxon>
    </lineage>
</organism>
<comment type="caution">
    <text evidence="1">The sequence shown here is derived from an EMBL/GenBank/DDBJ whole genome shotgun (WGS) entry which is preliminary data.</text>
</comment>
<evidence type="ECO:0000313" key="1">
    <source>
        <dbReference type="EMBL" id="KIG13375.1"/>
    </source>
</evidence>
<protein>
    <submittedName>
        <fullName evidence="1">Uncharacterized protein</fullName>
    </submittedName>
</protein>
<evidence type="ECO:0000313" key="2">
    <source>
        <dbReference type="Proteomes" id="UP000031599"/>
    </source>
</evidence>
<proteinExistence type="predicted"/>
<accession>A0A0C2CUW7</accession>
<name>A0A0C2CUW7_9BACT</name>
<reference evidence="1 2" key="1">
    <citation type="submission" date="2014-12" db="EMBL/GenBank/DDBJ databases">
        <title>Genome assembly of Enhygromyxa salina DSM 15201.</title>
        <authorList>
            <person name="Sharma G."/>
            <person name="Subramanian S."/>
        </authorList>
    </citation>
    <scope>NUCLEOTIDE SEQUENCE [LARGE SCALE GENOMIC DNA]</scope>
    <source>
        <strain evidence="1 2">DSM 15201</strain>
    </source>
</reference>